<evidence type="ECO:0000313" key="4">
    <source>
        <dbReference type="Proteomes" id="UP001501251"/>
    </source>
</evidence>
<accession>A0ABP8ASS9</accession>
<keyword evidence="2" id="KW-0812">Transmembrane</keyword>
<feature type="transmembrane region" description="Helical" evidence="2">
    <location>
        <begin position="41"/>
        <end position="58"/>
    </location>
</feature>
<keyword evidence="4" id="KW-1185">Reference proteome</keyword>
<feature type="region of interest" description="Disordered" evidence="1">
    <location>
        <begin position="1"/>
        <end position="21"/>
    </location>
</feature>
<evidence type="ECO:0000256" key="1">
    <source>
        <dbReference type="SAM" id="MobiDB-lite"/>
    </source>
</evidence>
<proteinExistence type="predicted"/>
<gene>
    <name evidence="3" type="ORF">GCM10022252_26790</name>
</gene>
<evidence type="ECO:0000313" key="3">
    <source>
        <dbReference type="EMBL" id="GAA4189682.1"/>
    </source>
</evidence>
<name>A0ABP8ASS9_9ACTN</name>
<dbReference type="EMBL" id="BAABAQ010000004">
    <property type="protein sequence ID" value="GAA4189682.1"/>
    <property type="molecule type" value="Genomic_DNA"/>
</dbReference>
<reference evidence="4" key="1">
    <citation type="journal article" date="2019" name="Int. J. Syst. Evol. Microbiol.">
        <title>The Global Catalogue of Microorganisms (GCM) 10K type strain sequencing project: providing services to taxonomists for standard genome sequencing and annotation.</title>
        <authorList>
            <consortium name="The Broad Institute Genomics Platform"/>
            <consortium name="The Broad Institute Genome Sequencing Center for Infectious Disease"/>
            <person name="Wu L."/>
            <person name="Ma J."/>
        </authorList>
    </citation>
    <scope>NUCLEOTIDE SEQUENCE [LARGE SCALE GENOMIC DNA]</scope>
    <source>
        <strain evidence="4">JCM 17388</strain>
    </source>
</reference>
<protein>
    <submittedName>
        <fullName evidence="3">Uncharacterized protein</fullName>
    </submittedName>
</protein>
<dbReference type="Proteomes" id="UP001501251">
    <property type="component" value="Unassembled WGS sequence"/>
</dbReference>
<dbReference type="RefSeq" id="WP_344918142.1">
    <property type="nucleotide sequence ID" value="NZ_BAABAQ010000004.1"/>
</dbReference>
<keyword evidence="2" id="KW-1133">Transmembrane helix</keyword>
<sequence length="255" mass="27140">MTITESELREILNGDEGEGHNRGVTIAGVHRRVRAIRRRRRWTAGGAVAVALTVAVALNPPAGGVTDGLDVWTGVMARPSPSVPTTSQPLGGPYPGDEVASSTYRTGGKREELRIGSGNKPLQVAIRCSGPMRRALVWIGDGPPQLHLCGTGPEGHTTAIFRETVGVNAIPGEDRPAGKQVVSAVILPGVVEEEAVFEGWEEQLAEARPFALQWSLTVWEMVSPVCRDNVRQVDPRTGEMVRLSCEGGTTPPSGS</sequence>
<comment type="caution">
    <text evidence="3">The sequence shown here is derived from an EMBL/GenBank/DDBJ whole genome shotgun (WGS) entry which is preliminary data.</text>
</comment>
<keyword evidence="2" id="KW-0472">Membrane</keyword>
<organism evidence="3 4">
    <name type="scientific">Streptosporangium oxazolinicum</name>
    <dbReference type="NCBI Taxonomy" id="909287"/>
    <lineage>
        <taxon>Bacteria</taxon>
        <taxon>Bacillati</taxon>
        <taxon>Actinomycetota</taxon>
        <taxon>Actinomycetes</taxon>
        <taxon>Streptosporangiales</taxon>
        <taxon>Streptosporangiaceae</taxon>
        <taxon>Streptosporangium</taxon>
    </lineage>
</organism>
<evidence type="ECO:0000256" key="2">
    <source>
        <dbReference type="SAM" id="Phobius"/>
    </source>
</evidence>